<protein>
    <recommendedName>
        <fullName evidence="4">Plantaricin C family lantibiotic</fullName>
    </recommendedName>
</protein>
<feature type="region of interest" description="Disordered" evidence="1">
    <location>
        <begin position="1"/>
        <end position="20"/>
    </location>
</feature>
<comment type="caution">
    <text evidence="2">The sequence shown here is derived from an EMBL/GenBank/DDBJ whole genome shotgun (WGS) entry which is preliminary data.</text>
</comment>
<dbReference type="RefSeq" id="WP_343764675.1">
    <property type="nucleotide sequence ID" value="NZ_BAAACG010000023.1"/>
</dbReference>
<organism evidence="2 3">
    <name type="scientific">Clostridium oceanicum</name>
    <dbReference type="NCBI Taxonomy" id="1543"/>
    <lineage>
        <taxon>Bacteria</taxon>
        <taxon>Bacillati</taxon>
        <taxon>Bacillota</taxon>
        <taxon>Clostridia</taxon>
        <taxon>Eubacteriales</taxon>
        <taxon>Clostridiaceae</taxon>
        <taxon>Clostridium</taxon>
    </lineage>
</organism>
<proteinExistence type="predicted"/>
<sequence>MGSVNMLKNPVLKNKFSNNEKNPAGDLLLEVSEQDFSLNISGAEAYNSEGLGNSGSKCSWSRECQRICNWISYGSGGIFGC</sequence>
<evidence type="ECO:0000256" key="1">
    <source>
        <dbReference type="SAM" id="MobiDB-lite"/>
    </source>
</evidence>
<accession>A0ABP3V7N6</accession>
<gene>
    <name evidence="2" type="ORF">GCM10008906_39390</name>
</gene>
<evidence type="ECO:0008006" key="4">
    <source>
        <dbReference type="Google" id="ProtNLM"/>
    </source>
</evidence>
<dbReference type="EMBL" id="BAAACG010000023">
    <property type="protein sequence ID" value="GAA0748815.1"/>
    <property type="molecule type" value="Genomic_DNA"/>
</dbReference>
<evidence type="ECO:0000313" key="2">
    <source>
        <dbReference type="EMBL" id="GAA0748815.1"/>
    </source>
</evidence>
<reference evidence="3" key="1">
    <citation type="journal article" date="2019" name="Int. J. Syst. Evol. Microbiol.">
        <title>The Global Catalogue of Microorganisms (GCM) 10K type strain sequencing project: providing services to taxonomists for standard genome sequencing and annotation.</title>
        <authorList>
            <consortium name="The Broad Institute Genomics Platform"/>
            <consortium name="The Broad Institute Genome Sequencing Center for Infectious Disease"/>
            <person name="Wu L."/>
            <person name="Ma J."/>
        </authorList>
    </citation>
    <scope>NUCLEOTIDE SEQUENCE [LARGE SCALE GENOMIC DNA]</scope>
    <source>
        <strain evidence="3">JCM 1407</strain>
    </source>
</reference>
<keyword evidence="3" id="KW-1185">Reference proteome</keyword>
<evidence type="ECO:0000313" key="3">
    <source>
        <dbReference type="Proteomes" id="UP001501510"/>
    </source>
</evidence>
<name>A0ABP3V7N6_9CLOT</name>
<dbReference type="Proteomes" id="UP001501510">
    <property type="component" value="Unassembled WGS sequence"/>
</dbReference>
<dbReference type="NCBIfam" id="NF000539">
    <property type="entry name" value="plantaricin"/>
    <property type="match status" value="1"/>
</dbReference>